<evidence type="ECO:0000313" key="10">
    <source>
        <dbReference type="EMBL" id="SEI92440.1"/>
    </source>
</evidence>
<dbReference type="PANTHER" id="PTHR33529">
    <property type="entry name" value="SLR0882 PROTEIN-RELATED"/>
    <property type="match status" value="1"/>
</dbReference>
<dbReference type="NCBIfam" id="TIGR04408">
    <property type="entry name" value="LptG_lptG"/>
    <property type="match status" value="1"/>
</dbReference>
<keyword evidence="6 9" id="KW-1133">Transmembrane helix</keyword>
<feature type="transmembrane region" description="Helical" evidence="9">
    <location>
        <begin position="337"/>
        <end position="355"/>
    </location>
</feature>
<evidence type="ECO:0000256" key="9">
    <source>
        <dbReference type="SAM" id="Phobius"/>
    </source>
</evidence>
<evidence type="ECO:0000313" key="11">
    <source>
        <dbReference type="Proteomes" id="UP000242999"/>
    </source>
</evidence>
<evidence type="ECO:0000256" key="5">
    <source>
        <dbReference type="ARBA" id="ARBA00022692"/>
    </source>
</evidence>
<evidence type="ECO:0000256" key="3">
    <source>
        <dbReference type="ARBA" id="ARBA00007725"/>
    </source>
</evidence>
<keyword evidence="5 9" id="KW-0812">Transmembrane</keyword>
<feature type="transmembrane region" description="Helical" evidence="9">
    <location>
        <begin position="12"/>
        <end position="34"/>
    </location>
</feature>
<dbReference type="GO" id="GO:0055085">
    <property type="term" value="P:transmembrane transport"/>
    <property type="evidence" value="ECO:0007669"/>
    <property type="project" value="InterPro"/>
</dbReference>
<dbReference type="GO" id="GO:0015920">
    <property type="term" value="P:lipopolysaccharide transport"/>
    <property type="evidence" value="ECO:0007669"/>
    <property type="project" value="TreeGrafter"/>
</dbReference>
<comment type="subcellular location">
    <subcellularLocation>
        <location evidence="2">Cell membrane</location>
        <topology evidence="2">Multi-pass membrane protein</topology>
    </subcellularLocation>
</comment>
<sequence>MLKKMPLYVGMHVLRMTLMVLVVLLGLDFMISFIGELDNLSATYSSVQALFYLGMQLPIKAYDYLPVAILVGILIGLGGLANANELVVLRAAGISLTKILSWVLYPLFALIVAMMLIGEWIIPELEERAEIFKAQTRSGGVDLAVHGVWHREGQDYYYFDALGGDGLVYGVVRYRFDAQGRMQESLHADKAYYNQDHWVLAGVRRAQIQTGQADQMQRIDSRILINLRWETGLTPELMRLLLLDNRRLSLQDLWAFAQFRQAQGLDVNEPMMNFWRKVLLPITTGSLILVGAAFIFGPLRSVAASTRVFYGIVTGLVVKYAQDLLGPASTLFGFDPIWATLGPSLLCILFGLALLRRVA</sequence>
<evidence type="ECO:0000256" key="4">
    <source>
        <dbReference type="ARBA" id="ARBA00022475"/>
    </source>
</evidence>
<name>A0A1H6UVS4_9GAMM</name>
<feature type="transmembrane region" description="Helical" evidence="9">
    <location>
        <begin position="64"/>
        <end position="83"/>
    </location>
</feature>
<organism evidence="10 11">
    <name type="scientific">Allopseudospirillum japonicum</name>
    <dbReference type="NCBI Taxonomy" id="64971"/>
    <lineage>
        <taxon>Bacteria</taxon>
        <taxon>Pseudomonadati</taxon>
        <taxon>Pseudomonadota</taxon>
        <taxon>Gammaproteobacteria</taxon>
        <taxon>Oceanospirillales</taxon>
        <taxon>Oceanospirillaceae</taxon>
        <taxon>Allopseudospirillum</taxon>
    </lineage>
</organism>
<keyword evidence="11" id="KW-1185">Reference proteome</keyword>
<evidence type="ECO:0000256" key="2">
    <source>
        <dbReference type="ARBA" id="ARBA00004651"/>
    </source>
</evidence>
<dbReference type="RefSeq" id="WP_093312493.1">
    <property type="nucleotide sequence ID" value="NZ_FNYH01000019.1"/>
</dbReference>
<keyword evidence="7 9" id="KW-0472">Membrane</keyword>
<feature type="transmembrane region" description="Helical" evidence="9">
    <location>
        <begin position="278"/>
        <end position="299"/>
    </location>
</feature>
<dbReference type="STRING" id="64971.SAMN05421831_11913"/>
<comment type="subunit">
    <text evidence="8">Component of the lipopolysaccharide transport and assembly complex. The LptBFG transporter is composed of two ATP-binding proteins (LptB) and two transmembrane proteins (LptF and LptG).</text>
</comment>
<feature type="transmembrane region" description="Helical" evidence="9">
    <location>
        <begin position="103"/>
        <end position="122"/>
    </location>
</feature>
<evidence type="ECO:0000256" key="6">
    <source>
        <dbReference type="ARBA" id="ARBA00022989"/>
    </source>
</evidence>
<accession>A0A1H6UVS4</accession>
<dbReference type="InterPro" id="IPR030923">
    <property type="entry name" value="LptG"/>
</dbReference>
<comment type="function">
    <text evidence="1">Part of the ABC transporter complex LptBFG involved in the translocation of lipopolysaccharide (LPS) from the inner membrane to the outer membrane.</text>
</comment>
<gene>
    <name evidence="10" type="ORF">SAMN05421831_11913</name>
</gene>
<dbReference type="EMBL" id="FNYH01000019">
    <property type="protein sequence ID" value="SEI92440.1"/>
    <property type="molecule type" value="Genomic_DNA"/>
</dbReference>
<protein>
    <submittedName>
        <fullName evidence="10">Lipopolysaccharide export system permease protein</fullName>
    </submittedName>
</protein>
<comment type="similarity">
    <text evidence="3">Belongs to the LptF/LptG family.</text>
</comment>
<reference evidence="11" key="1">
    <citation type="submission" date="2016-10" db="EMBL/GenBank/DDBJ databases">
        <authorList>
            <person name="Varghese N."/>
            <person name="Submissions S."/>
        </authorList>
    </citation>
    <scope>NUCLEOTIDE SEQUENCE [LARGE SCALE GENOMIC DNA]</scope>
    <source>
        <strain evidence="11">DSM 7165</strain>
    </source>
</reference>
<dbReference type="Proteomes" id="UP000242999">
    <property type="component" value="Unassembled WGS sequence"/>
</dbReference>
<dbReference type="InterPro" id="IPR005495">
    <property type="entry name" value="LptG/LptF_permease"/>
</dbReference>
<evidence type="ECO:0000256" key="1">
    <source>
        <dbReference type="ARBA" id="ARBA00002265"/>
    </source>
</evidence>
<proteinExistence type="inferred from homology"/>
<dbReference type="AlphaFoldDB" id="A0A1H6UVS4"/>
<dbReference type="Pfam" id="PF03739">
    <property type="entry name" value="LptF_LptG"/>
    <property type="match status" value="1"/>
</dbReference>
<dbReference type="GO" id="GO:0043190">
    <property type="term" value="C:ATP-binding cassette (ABC) transporter complex"/>
    <property type="evidence" value="ECO:0007669"/>
    <property type="project" value="InterPro"/>
</dbReference>
<keyword evidence="4" id="KW-1003">Cell membrane</keyword>
<dbReference type="OrthoDB" id="9776227at2"/>
<evidence type="ECO:0000256" key="7">
    <source>
        <dbReference type="ARBA" id="ARBA00023136"/>
    </source>
</evidence>
<evidence type="ECO:0000256" key="8">
    <source>
        <dbReference type="ARBA" id="ARBA00026081"/>
    </source>
</evidence>
<dbReference type="PANTHER" id="PTHR33529:SF2">
    <property type="entry name" value="LIPOPOLYSACCHARIDE EXPORT SYSTEM PERMEASE PROTEIN LPTG"/>
    <property type="match status" value="1"/>
</dbReference>